<proteinExistence type="predicted"/>
<protein>
    <submittedName>
        <fullName evidence="1">Uncharacterized protein</fullName>
    </submittedName>
</protein>
<sequence length="66" mass="7377">MQASPLIHCDLAFQFDAACDKTRRDCRISAKNGLNGGGVIDSASGKPYTADLEFYWITFIRTEYVQ</sequence>
<accession>A0A367XF23</accession>
<evidence type="ECO:0000313" key="1">
    <source>
        <dbReference type="EMBL" id="RCK52295.1"/>
    </source>
</evidence>
<reference evidence="1 2" key="1">
    <citation type="submission" date="2014-07" db="EMBL/GenBank/DDBJ databases">
        <title>Draft genome sequence of Thalassospira profundimaris S25-3-2.</title>
        <authorList>
            <person name="Lai Q."/>
            <person name="Shao Z."/>
        </authorList>
    </citation>
    <scope>NUCLEOTIDE SEQUENCE [LARGE SCALE GENOMIC DNA]</scope>
    <source>
        <strain evidence="1 2">S25-3-2</strain>
    </source>
</reference>
<evidence type="ECO:0000313" key="2">
    <source>
        <dbReference type="Proteomes" id="UP000252517"/>
    </source>
</evidence>
<dbReference type="EMBL" id="JPWH01000004">
    <property type="protein sequence ID" value="RCK52295.1"/>
    <property type="molecule type" value="Genomic_DNA"/>
</dbReference>
<dbReference type="Proteomes" id="UP000252517">
    <property type="component" value="Unassembled WGS sequence"/>
</dbReference>
<name>A0A367XF23_9PROT</name>
<comment type="caution">
    <text evidence="1">The sequence shown here is derived from an EMBL/GenBank/DDBJ whole genome shotgun (WGS) entry which is preliminary data.</text>
</comment>
<organism evidence="1 2">
    <name type="scientific">Thalassospira profundimaris</name>
    <dbReference type="NCBI Taxonomy" id="502049"/>
    <lineage>
        <taxon>Bacteria</taxon>
        <taxon>Pseudomonadati</taxon>
        <taxon>Pseudomonadota</taxon>
        <taxon>Alphaproteobacteria</taxon>
        <taxon>Rhodospirillales</taxon>
        <taxon>Thalassospiraceae</taxon>
        <taxon>Thalassospira</taxon>
    </lineage>
</organism>
<gene>
    <name evidence="1" type="ORF">TH25_07195</name>
</gene>
<dbReference type="AlphaFoldDB" id="A0A367XF23"/>